<evidence type="ECO:0000259" key="5">
    <source>
        <dbReference type="PROSITE" id="PS50977"/>
    </source>
</evidence>
<dbReference type="Proteomes" id="UP000000321">
    <property type="component" value="Unassembled WGS sequence"/>
</dbReference>
<name>Q1YHF7_AURMS</name>
<dbReference type="AlphaFoldDB" id="Q1YHF7"/>
<protein>
    <submittedName>
        <fullName evidence="6">Possible regulatory protein, TetR family</fullName>
    </submittedName>
</protein>
<feature type="DNA-binding region" description="H-T-H motif" evidence="4">
    <location>
        <begin position="72"/>
        <end position="91"/>
    </location>
</feature>
<dbReference type="HOGENOM" id="CLU_069356_15_12_5"/>
<dbReference type="Gene3D" id="1.10.357.10">
    <property type="entry name" value="Tetracycline Repressor, domain 2"/>
    <property type="match status" value="1"/>
</dbReference>
<dbReference type="PROSITE" id="PS50977">
    <property type="entry name" value="HTH_TETR_2"/>
    <property type="match status" value="1"/>
</dbReference>
<dbReference type="InterPro" id="IPR036271">
    <property type="entry name" value="Tet_transcr_reg_TetR-rel_C_sf"/>
</dbReference>
<comment type="caution">
    <text evidence="6">The sequence shown here is derived from an EMBL/GenBank/DDBJ whole genome shotgun (WGS) entry which is preliminary data.</text>
</comment>
<feature type="domain" description="HTH tetR-type" evidence="5">
    <location>
        <begin position="49"/>
        <end position="109"/>
    </location>
</feature>
<reference evidence="6 7" key="1">
    <citation type="journal article" date="2008" name="Appl. Environ. Microbiol.">
        <title>Genomic insights into Mn(II) oxidation by the marine alphaproteobacterium Aurantimonas sp. strain SI85-9A1.</title>
        <authorList>
            <person name="Dick G.J."/>
            <person name="Podell S."/>
            <person name="Johnson H.A."/>
            <person name="Rivera-Espinoza Y."/>
            <person name="Bernier-Latmani R."/>
            <person name="McCarthy J.K."/>
            <person name="Torpey J.W."/>
            <person name="Clement B.G."/>
            <person name="Gaasterland T."/>
            <person name="Tebo B.M."/>
        </authorList>
    </citation>
    <scope>NUCLEOTIDE SEQUENCE [LARGE SCALE GENOMIC DNA]</scope>
    <source>
        <strain evidence="6 7">SI85-9A1</strain>
    </source>
</reference>
<dbReference type="Pfam" id="PF00440">
    <property type="entry name" value="TetR_N"/>
    <property type="match status" value="1"/>
</dbReference>
<dbReference type="InterPro" id="IPR009057">
    <property type="entry name" value="Homeodomain-like_sf"/>
</dbReference>
<dbReference type="InterPro" id="IPR050109">
    <property type="entry name" value="HTH-type_TetR-like_transc_reg"/>
</dbReference>
<evidence type="ECO:0000313" key="6">
    <source>
        <dbReference type="EMBL" id="EAS49622.1"/>
    </source>
</evidence>
<evidence type="ECO:0000256" key="4">
    <source>
        <dbReference type="PROSITE-ProRule" id="PRU00335"/>
    </source>
</evidence>
<dbReference type="SUPFAM" id="SSF48498">
    <property type="entry name" value="Tetracyclin repressor-like, C-terminal domain"/>
    <property type="match status" value="1"/>
</dbReference>
<dbReference type="InterPro" id="IPR001647">
    <property type="entry name" value="HTH_TetR"/>
</dbReference>
<keyword evidence="7" id="KW-1185">Reference proteome</keyword>
<sequence length="242" mass="26260">MNSDDSSPANDFTCSAAEAMRTIVRSQTRMLPLPATTPLPDGPAMTAQDQRRVQVLAAARACFARAGFHGASMQQICAEAKMSPGALYRYFPSKDAIIEAIAEEERGNAANCMALLGGPGSIFDRIVAVAMEYLRQTLDPDTGGLMVEICSESIRNTTIGKRFHEIELEVRRAFREALQQAHGRGEIAADIDLGVVLTVLLSVGDGLVMRLQIEQDFDIETIEPYLRRIVEGLLAPRPPAAA</sequence>
<keyword evidence="2 4" id="KW-0238">DNA-binding</keyword>
<evidence type="ECO:0000256" key="1">
    <source>
        <dbReference type="ARBA" id="ARBA00023015"/>
    </source>
</evidence>
<proteinExistence type="predicted"/>
<gene>
    <name evidence="6" type="ORF">SI859A1_00275</name>
</gene>
<evidence type="ECO:0000256" key="3">
    <source>
        <dbReference type="ARBA" id="ARBA00023163"/>
    </source>
</evidence>
<keyword evidence="3" id="KW-0804">Transcription</keyword>
<dbReference type="EMBL" id="AAPJ01000004">
    <property type="protein sequence ID" value="EAS49622.1"/>
    <property type="molecule type" value="Genomic_DNA"/>
</dbReference>
<dbReference type="FunFam" id="1.10.10.60:FF:000141">
    <property type="entry name" value="TetR family transcriptional regulator"/>
    <property type="match status" value="1"/>
</dbReference>
<evidence type="ECO:0000313" key="7">
    <source>
        <dbReference type="Proteomes" id="UP000000321"/>
    </source>
</evidence>
<dbReference type="PRINTS" id="PR00455">
    <property type="entry name" value="HTHTETR"/>
</dbReference>
<organism evidence="6 7">
    <name type="scientific">Aurantimonas manganoxydans (strain ATCC BAA-1229 / DSM 21871 / SI85-9A1)</name>
    <dbReference type="NCBI Taxonomy" id="287752"/>
    <lineage>
        <taxon>Bacteria</taxon>
        <taxon>Pseudomonadati</taxon>
        <taxon>Pseudomonadota</taxon>
        <taxon>Alphaproteobacteria</taxon>
        <taxon>Hyphomicrobiales</taxon>
        <taxon>Aurantimonadaceae</taxon>
        <taxon>Aurantimonas</taxon>
    </lineage>
</organism>
<evidence type="ECO:0000256" key="2">
    <source>
        <dbReference type="ARBA" id="ARBA00023125"/>
    </source>
</evidence>
<dbReference type="BioCyc" id="AURANTIMONAS:SI859A1_00275-MONOMER"/>
<dbReference type="GO" id="GO:0003700">
    <property type="term" value="F:DNA-binding transcription factor activity"/>
    <property type="evidence" value="ECO:0007669"/>
    <property type="project" value="TreeGrafter"/>
</dbReference>
<dbReference type="InterPro" id="IPR011075">
    <property type="entry name" value="TetR_C"/>
</dbReference>
<dbReference type="PANTHER" id="PTHR30055">
    <property type="entry name" value="HTH-TYPE TRANSCRIPTIONAL REGULATOR RUTR"/>
    <property type="match status" value="1"/>
</dbReference>
<dbReference type="Pfam" id="PF16859">
    <property type="entry name" value="TetR_C_11"/>
    <property type="match status" value="1"/>
</dbReference>
<accession>Q1YHF7</accession>
<keyword evidence="1" id="KW-0805">Transcription regulation</keyword>
<dbReference type="SUPFAM" id="SSF46689">
    <property type="entry name" value="Homeodomain-like"/>
    <property type="match status" value="1"/>
</dbReference>
<dbReference type="PANTHER" id="PTHR30055:SF226">
    <property type="entry name" value="HTH-TYPE TRANSCRIPTIONAL REGULATOR PKSA"/>
    <property type="match status" value="1"/>
</dbReference>
<dbReference type="GO" id="GO:0000976">
    <property type="term" value="F:transcription cis-regulatory region binding"/>
    <property type="evidence" value="ECO:0007669"/>
    <property type="project" value="TreeGrafter"/>
</dbReference>